<dbReference type="AlphaFoldDB" id="A0AAD6HC98"/>
<dbReference type="InterPro" id="IPR015943">
    <property type="entry name" value="WD40/YVTN_repeat-like_dom_sf"/>
</dbReference>
<reference evidence="1" key="2">
    <citation type="submission" date="2023-01" db="EMBL/GenBank/DDBJ databases">
        <authorList>
            <person name="Petersen C."/>
        </authorList>
    </citation>
    <scope>NUCLEOTIDE SEQUENCE</scope>
    <source>
        <strain evidence="1">IBT 17514</strain>
    </source>
</reference>
<reference evidence="1" key="1">
    <citation type="journal article" date="2023" name="IMA Fungus">
        <title>Comparative genomic study of the Penicillium genus elucidates a diverse pangenome and 15 lateral gene transfer events.</title>
        <authorList>
            <person name="Petersen C."/>
            <person name="Sorensen T."/>
            <person name="Nielsen M.R."/>
            <person name="Sondergaard T.E."/>
            <person name="Sorensen J.L."/>
            <person name="Fitzpatrick D.A."/>
            <person name="Frisvad J.C."/>
            <person name="Nielsen K.L."/>
        </authorList>
    </citation>
    <scope>NUCLEOTIDE SEQUENCE</scope>
    <source>
        <strain evidence="1">IBT 17514</strain>
    </source>
</reference>
<dbReference type="EMBL" id="JAQJAN010000020">
    <property type="protein sequence ID" value="KAJ5704218.1"/>
    <property type="molecule type" value="Genomic_DNA"/>
</dbReference>
<proteinExistence type="predicted"/>
<dbReference type="GO" id="GO:1990811">
    <property type="term" value="C:MWP complex"/>
    <property type="evidence" value="ECO:0007669"/>
    <property type="project" value="TreeGrafter"/>
</dbReference>
<sequence length="479" mass="52437">MDASIGGGAPLSLLISDDGVFAAHIAAKDLIVYSDTTSDHKEVQTARLKENNVKSLKFCPTRPSNNNQSKRHVLSANDSRISVWQLEPLQLVAEIENVEPNALNIEFGGDENEVLVFHAWNTKLAIHSIEDGRSSVIKTPKSAHPLGFGFRPQTREFAILLKPETSDILTIHQPTSYELLNRTVLPTIDAQGLKWSPDGKWIAVWDVASSGTKVLIFTADGQLFRTYDGPSGVDDAFDLGVKHIEWGPAAGSNSVSEFLAVGKVNGNIDLLRTRTFSSSTTLSHAFPSDQIAPTVWRERSTSPLGDAEYAETTSSSALNMSPELAGPPRGVAIMAFSPDGTILATVDTMRSNAVWIWALDGSPRLATILVHEQPVRQLLWHPSTPQLLINAITNALPTVRWWSPQSHPVISRVPTQKNESGKYELKWLSVPNEDSAFWFGSSDEYVVGYLSADEQSVQFEVLNSVTNQGYGSHTSSLNR</sequence>
<dbReference type="InterPro" id="IPR001680">
    <property type="entry name" value="WD40_rpt"/>
</dbReference>
<dbReference type="GO" id="GO:1990810">
    <property type="term" value="P:microtubule anchoring at mitotic spindle pole body"/>
    <property type="evidence" value="ECO:0007669"/>
    <property type="project" value="TreeGrafter"/>
</dbReference>
<dbReference type="Proteomes" id="UP001215712">
    <property type="component" value="Unassembled WGS sequence"/>
</dbReference>
<protein>
    <recommendedName>
        <fullName evidence="3">WD40 domain protein</fullName>
    </recommendedName>
</protein>
<dbReference type="PANTHER" id="PTHR16220:SF0">
    <property type="entry name" value="WD REPEAT-CONTAINING PROTEIN WRAP73"/>
    <property type="match status" value="1"/>
</dbReference>
<dbReference type="PANTHER" id="PTHR16220">
    <property type="entry name" value="WD REPEAT PROTEIN 8-RELATED"/>
    <property type="match status" value="1"/>
</dbReference>
<evidence type="ECO:0000313" key="1">
    <source>
        <dbReference type="EMBL" id="KAJ5704218.1"/>
    </source>
</evidence>
<evidence type="ECO:0008006" key="3">
    <source>
        <dbReference type="Google" id="ProtNLM"/>
    </source>
</evidence>
<dbReference type="InterPro" id="IPR011044">
    <property type="entry name" value="Quino_amine_DH_bsu"/>
</dbReference>
<dbReference type="InterPro" id="IPR052778">
    <property type="entry name" value="Centrosome-WD_assoc"/>
</dbReference>
<dbReference type="SMART" id="SM00320">
    <property type="entry name" value="WD40"/>
    <property type="match status" value="3"/>
</dbReference>
<organism evidence="1 2">
    <name type="scientific">Penicillium malachiteum</name>
    <dbReference type="NCBI Taxonomy" id="1324776"/>
    <lineage>
        <taxon>Eukaryota</taxon>
        <taxon>Fungi</taxon>
        <taxon>Dikarya</taxon>
        <taxon>Ascomycota</taxon>
        <taxon>Pezizomycotina</taxon>
        <taxon>Eurotiomycetes</taxon>
        <taxon>Eurotiomycetidae</taxon>
        <taxon>Eurotiales</taxon>
        <taxon>Aspergillaceae</taxon>
        <taxon>Penicillium</taxon>
    </lineage>
</organism>
<comment type="caution">
    <text evidence="1">The sequence shown here is derived from an EMBL/GenBank/DDBJ whole genome shotgun (WGS) entry which is preliminary data.</text>
</comment>
<dbReference type="Gene3D" id="2.130.10.10">
    <property type="entry name" value="YVTN repeat-like/Quinoprotein amine dehydrogenase"/>
    <property type="match status" value="2"/>
</dbReference>
<gene>
    <name evidence="1" type="ORF">N7493_011356</name>
</gene>
<name>A0AAD6HC98_9EURO</name>
<evidence type="ECO:0000313" key="2">
    <source>
        <dbReference type="Proteomes" id="UP001215712"/>
    </source>
</evidence>
<dbReference type="GO" id="GO:0005815">
    <property type="term" value="C:microtubule organizing center"/>
    <property type="evidence" value="ECO:0007669"/>
    <property type="project" value="TreeGrafter"/>
</dbReference>
<dbReference type="SUPFAM" id="SSF50969">
    <property type="entry name" value="YVTN repeat-like/Quinoprotein amine dehydrogenase"/>
    <property type="match status" value="1"/>
</dbReference>
<accession>A0AAD6HC98</accession>
<keyword evidence="2" id="KW-1185">Reference proteome</keyword>